<keyword evidence="1" id="KW-1185">Reference proteome</keyword>
<reference evidence="2" key="1">
    <citation type="submission" date="2022-11" db="UniProtKB">
        <authorList>
            <consortium name="WormBaseParasite"/>
        </authorList>
    </citation>
    <scope>IDENTIFICATION</scope>
</reference>
<dbReference type="Proteomes" id="UP000887572">
    <property type="component" value="Unplaced"/>
</dbReference>
<accession>A0A914H695</accession>
<protein>
    <submittedName>
        <fullName evidence="2">Uncharacterized protein</fullName>
    </submittedName>
</protein>
<proteinExistence type="predicted"/>
<evidence type="ECO:0000313" key="2">
    <source>
        <dbReference type="WBParaSite" id="Gr19_v10_g1457.t1"/>
    </source>
</evidence>
<dbReference type="AlphaFoldDB" id="A0A914H695"/>
<organism evidence="1 2">
    <name type="scientific">Globodera rostochiensis</name>
    <name type="common">Golden nematode worm</name>
    <name type="synonym">Heterodera rostochiensis</name>
    <dbReference type="NCBI Taxonomy" id="31243"/>
    <lineage>
        <taxon>Eukaryota</taxon>
        <taxon>Metazoa</taxon>
        <taxon>Ecdysozoa</taxon>
        <taxon>Nematoda</taxon>
        <taxon>Chromadorea</taxon>
        <taxon>Rhabditida</taxon>
        <taxon>Tylenchina</taxon>
        <taxon>Tylenchomorpha</taxon>
        <taxon>Tylenchoidea</taxon>
        <taxon>Heteroderidae</taxon>
        <taxon>Heteroderinae</taxon>
        <taxon>Globodera</taxon>
    </lineage>
</organism>
<name>A0A914H695_GLORO</name>
<sequence length="94" mass="10376">MQLPAAVSYNMVKQNLEEPPELYRNGTFGTTMPGWDNSSLTPDINFKGSVPVNFSHELTLLLLALGCLFQEVIRFIGSETVAGSRTINDIKVKC</sequence>
<dbReference type="WBParaSite" id="Gr19_v10_g1457.t1">
    <property type="protein sequence ID" value="Gr19_v10_g1457.t1"/>
    <property type="gene ID" value="Gr19_v10_g1457"/>
</dbReference>
<evidence type="ECO:0000313" key="1">
    <source>
        <dbReference type="Proteomes" id="UP000887572"/>
    </source>
</evidence>